<evidence type="ECO:0000256" key="3">
    <source>
        <dbReference type="SAM" id="SignalP"/>
    </source>
</evidence>
<evidence type="ECO:0000256" key="1">
    <source>
        <dbReference type="PROSITE-ProRule" id="PRU00497"/>
    </source>
</evidence>
<dbReference type="PROSITE" id="PS51155">
    <property type="entry name" value="CHIT_BIND_RR_2"/>
    <property type="match status" value="1"/>
</dbReference>
<evidence type="ECO:0000313" key="5">
    <source>
        <dbReference type="Proteomes" id="UP001152798"/>
    </source>
</evidence>
<dbReference type="PRINTS" id="PR01217">
    <property type="entry name" value="PRICHEXTENSN"/>
</dbReference>
<feature type="compositionally biased region" description="Pro residues" evidence="2">
    <location>
        <begin position="100"/>
        <end position="121"/>
    </location>
</feature>
<feature type="region of interest" description="Disordered" evidence="2">
    <location>
        <begin position="91"/>
        <end position="229"/>
    </location>
</feature>
<dbReference type="GO" id="GO:0008010">
    <property type="term" value="F:structural constituent of chitin-based larval cuticle"/>
    <property type="evidence" value="ECO:0007669"/>
    <property type="project" value="TreeGrafter"/>
</dbReference>
<keyword evidence="3" id="KW-0732">Signal</keyword>
<dbReference type="Proteomes" id="UP001152798">
    <property type="component" value="Chromosome 4"/>
</dbReference>
<keyword evidence="1" id="KW-0193">Cuticle</keyword>
<proteinExistence type="predicted"/>
<dbReference type="AlphaFoldDB" id="A0A9P0MRH5"/>
<feature type="signal peptide" evidence="3">
    <location>
        <begin position="1"/>
        <end position="16"/>
    </location>
</feature>
<dbReference type="Pfam" id="PF00379">
    <property type="entry name" value="Chitin_bind_4"/>
    <property type="match status" value="1"/>
</dbReference>
<dbReference type="InterPro" id="IPR000618">
    <property type="entry name" value="Insect_cuticle"/>
</dbReference>
<dbReference type="EMBL" id="OV725080">
    <property type="protein sequence ID" value="CAH1400451.1"/>
    <property type="molecule type" value="Genomic_DNA"/>
</dbReference>
<feature type="compositionally biased region" description="Low complexity" evidence="2">
    <location>
        <begin position="191"/>
        <end position="200"/>
    </location>
</feature>
<organism evidence="4 5">
    <name type="scientific">Nezara viridula</name>
    <name type="common">Southern green stink bug</name>
    <name type="synonym">Cimex viridulus</name>
    <dbReference type="NCBI Taxonomy" id="85310"/>
    <lineage>
        <taxon>Eukaryota</taxon>
        <taxon>Metazoa</taxon>
        <taxon>Ecdysozoa</taxon>
        <taxon>Arthropoda</taxon>
        <taxon>Hexapoda</taxon>
        <taxon>Insecta</taxon>
        <taxon>Pterygota</taxon>
        <taxon>Neoptera</taxon>
        <taxon>Paraneoptera</taxon>
        <taxon>Hemiptera</taxon>
        <taxon>Heteroptera</taxon>
        <taxon>Panheteroptera</taxon>
        <taxon>Pentatomomorpha</taxon>
        <taxon>Pentatomoidea</taxon>
        <taxon>Pentatomidae</taxon>
        <taxon>Pentatominae</taxon>
        <taxon>Nezara</taxon>
    </lineage>
</organism>
<dbReference type="PANTHER" id="PTHR10380">
    <property type="entry name" value="CUTICLE PROTEIN"/>
    <property type="match status" value="1"/>
</dbReference>
<accession>A0A9P0MRH5</accession>
<keyword evidence="5" id="KW-1185">Reference proteome</keyword>
<feature type="chain" id="PRO_5040286258" description="Cuticular protein" evidence="3">
    <location>
        <begin position="17"/>
        <end position="229"/>
    </location>
</feature>
<sequence length="229" mass="25565">MLRTVCLLALAAYASAQYQNDPRNAAILTEARYQQGDGKFGAAYTQEDGVEFKEESDADGTRRGTYSWVDPTGERRTVSYVAGKNGFQATGAHLPVGPAQVPPVAPQPQYTPLPQYNPPAEPEYRAPQQQYRPPQQQYRPPQQQYNPPPQPQYQPAPQYNPPAPRYNPPAPQPQYNPPAPQPQYNPPAPQPQYRAPSYTTTPPPHRFFPPGKLSLNRSPDGFSYTFNKA</sequence>
<feature type="compositionally biased region" description="Low complexity" evidence="2">
    <location>
        <begin position="125"/>
        <end position="145"/>
    </location>
</feature>
<evidence type="ECO:0000313" key="4">
    <source>
        <dbReference type="EMBL" id="CAH1400451.1"/>
    </source>
</evidence>
<evidence type="ECO:0008006" key="6">
    <source>
        <dbReference type="Google" id="ProtNLM"/>
    </source>
</evidence>
<feature type="compositionally biased region" description="Pro residues" evidence="2">
    <location>
        <begin position="146"/>
        <end position="190"/>
    </location>
</feature>
<evidence type="ECO:0000256" key="2">
    <source>
        <dbReference type="SAM" id="MobiDB-lite"/>
    </source>
</evidence>
<dbReference type="PANTHER" id="PTHR10380:SF160">
    <property type="entry name" value="CUTICULAR PROTEIN 100A"/>
    <property type="match status" value="1"/>
</dbReference>
<dbReference type="InterPro" id="IPR050468">
    <property type="entry name" value="Cuticle_Struct_Prot"/>
</dbReference>
<name>A0A9P0MRH5_NEZVI</name>
<reference evidence="4" key="1">
    <citation type="submission" date="2022-01" db="EMBL/GenBank/DDBJ databases">
        <authorList>
            <person name="King R."/>
        </authorList>
    </citation>
    <scope>NUCLEOTIDE SEQUENCE</scope>
</reference>
<protein>
    <recommendedName>
        <fullName evidence="6">Cuticular protein</fullName>
    </recommendedName>
</protein>
<gene>
    <name evidence="4" type="ORF">NEZAVI_LOCUS9686</name>
</gene>
<dbReference type="GO" id="GO:0062129">
    <property type="term" value="C:chitin-based extracellular matrix"/>
    <property type="evidence" value="ECO:0007669"/>
    <property type="project" value="TreeGrafter"/>
</dbReference>
<dbReference type="OrthoDB" id="6352077at2759"/>